<evidence type="ECO:0000256" key="4">
    <source>
        <dbReference type="ARBA" id="ARBA00022898"/>
    </source>
</evidence>
<gene>
    <name evidence="10" type="ORF">K0T92_23300</name>
</gene>
<dbReference type="InterPro" id="IPR015424">
    <property type="entry name" value="PyrdxlP-dep_Trfase"/>
</dbReference>
<evidence type="ECO:0000256" key="7">
    <source>
        <dbReference type="ARBA" id="ARBA00023163"/>
    </source>
</evidence>
<dbReference type="Gene3D" id="3.40.640.10">
    <property type="entry name" value="Type I PLP-dependent aspartate aminotransferase-like (Major domain)"/>
    <property type="match status" value="1"/>
</dbReference>
<dbReference type="SUPFAM" id="SSF53383">
    <property type="entry name" value="PLP-dependent transferases"/>
    <property type="match status" value="1"/>
</dbReference>
<dbReference type="InterPro" id="IPR004839">
    <property type="entry name" value="Aminotransferase_I/II_large"/>
</dbReference>
<evidence type="ECO:0000256" key="1">
    <source>
        <dbReference type="ARBA" id="ARBA00001933"/>
    </source>
</evidence>
<dbReference type="PROSITE" id="PS50949">
    <property type="entry name" value="HTH_GNTR"/>
    <property type="match status" value="1"/>
</dbReference>
<organism evidence="10 11">
    <name type="scientific">Paenibacillus oenotherae</name>
    <dbReference type="NCBI Taxonomy" id="1435645"/>
    <lineage>
        <taxon>Bacteria</taxon>
        <taxon>Bacillati</taxon>
        <taxon>Bacillota</taxon>
        <taxon>Bacilli</taxon>
        <taxon>Bacillales</taxon>
        <taxon>Paenibacillaceae</taxon>
        <taxon>Paenibacillus</taxon>
    </lineage>
</organism>
<dbReference type="InterPro" id="IPR051446">
    <property type="entry name" value="HTH_trans_reg/aminotransferase"/>
</dbReference>
<feature type="region of interest" description="Disordered" evidence="8">
    <location>
        <begin position="94"/>
        <end position="134"/>
    </location>
</feature>
<dbReference type="SUPFAM" id="SSF46785">
    <property type="entry name" value="Winged helix' DNA-binding domain"/>
    <property type="match status" value="1"/>
</dbReference>
<keyword evidence="4" id="KW-0663">Pyridoxal phosphate</keyword>
<comment type="caution">
    <text evidence="10">The sequence shown here is derived from an EMBL/GenBank/DDBJ whole genome shotgun (WGS) entry which is preliminary data.</text>
</comment>
<dbReference type="InterPro" id="IPR015421">
    <property type="entry name" value="PyrdxlP-dep_Trfase_major"/>
</dbReference>
<dbReference type="CDD" id="cd00609">
    <property type="entry name" value="AAT_like"/>
    <property type="match status" value="1"/>
</dbReference>
<protein>
    <submittedName>
        <fullName evidence="10">PLP-dependent aminotransferase family protein</fullName>
    </submittedName>
</protein>
<evidence type="ECO:0000313" key="11">
    <source>
        <dbReference type="Proteomes" id="UP000812277"/>
    </source>
</evidence>
<keyword evidence="11" id="KW-1185">Reference proteome</keyword>
<evidence type="ECO:0000313" key="10">
    <source>
        <dbReference type="EMBL" id="MBW7477652.1"/>
    </source>
</evidence>
<dbReference type="Pfam" id="PF00392">
    <property type="entry name" value="GntR"/>
    <property type="match status" value="1"/>
</dbReference>
<keyword evidence="6" id="KW-0238">DNA-binding</keyword>
<evidence type="ECO:0000256" key="5">
    <source>
        <dbReference type="ARBA" id="ARBA00023015"/>
    </source>
</evidence>
<comment type="similarity">
    <text evidence="2">In the C-terminal section; belongs to the class-I pyridoxal-phosphate-dependent aminotransferase family.</text>
</comment>
<keyword evidence="7" id="KW-0804">Transcription</keyword>
<dbReference type="EMBL" id="JAHZIJ010000028">
    <property type="protein sequence ID" value="MBW7477652.1"/>
    <property type="molecule type" value="Genomic_DNA"/>
</dbReference>
<dbReference type="InterPro" id="IPR036388">
    <property type="entry name" value="WH-like_DNA-bd_sf"/>
</dbReference>
<sequence length="509" mass="56174">MFMPPILPQQQGTSKEAGYMRIYRYYRENILQGSIPQHSKLPSIRALAQHMGISRNPVETAYAHLVAEGYIINKEKSGYYAAPLEGLNTRGDLHAVQNAPGEPHAAENAAGEPHEVQNAAGEPRAAQNAPDEPRAVQHAADGIYFGHDGVNMEHFPLAVWKKLTLKVLRSEGDRSLFSYGDRKGEPRLRSLIGDYLKGNRGVQCDPAQVIITSGTQQSALIISALLRSEKGGMGVEQAMHPGMYRIFQQQLLQPVPIPLEADGLSCDEENLSDALSSVYVTPSHQFPYGMILPAAKRVSLLQWAYRTNGWIIEDDYDSEFIYEGRPLPALQGMDHRGSVIYLGTFSKALAPAIRLSYLVLPPRLLARFEREFSHYDQTASRLTQKTMEAFMEGGHLDRHIRRMRKVYNESRQVLIAAVESYFCGKGIISGSSSGLHLLLSVYSAYSTEELLSRAAASKIVLDPVSKYHIAGGEDVDAAMAASSFVMGFGGLSPREIEEGVRKLAGAWLD</sequence>
<keyword evidence="3 10" id="KW-0808">Transferase</keyword>
<dbReference type="Gene3D" id="1.10.10.10">
    <property type="entry name" value="Winged helix-like DNA-binding domain superfamily/Winged helix DNA-binding domain"/>
    <property type="match status" value="1"/>
</dbReference>
<dbReference type="SMART" id="SM00345">
    <property type="entry name" value="HTH_GNTR"/>
    <property type="match status" value="1"/>
</dbReference>
<name>A0ABS7DCJ6_9BACL</name>
<evidence type="ECO:0000256" key="2">
    <source>
        <dbReference type="ARBA" id="ARBA00005384"/>
    </source>
</evidence>
<dbReference type="InterPro" id="IPR036390">
    <property type="entry name" value="WH_DNA-bd_sf"/>
</dbReference>
<evidence type="ECO:0000256" key="6">
    <source>
        <dbReference type="ARBA" id="ARBA00023125"/>
    </source>
</evidence>
<evidence type="ECO:0000256" key="3">
    <source>
        <dbReference type="ARBA" id="ARBA00022576"/>
    </source>
</evidence>
<proteinExistence type="inferred from homology"/>
<dbReference type="Proteomes" id="UP000812277">
    <property type="component" value="Unassembled WGS sequence"/>
</dbReference>
<accession>A0ABS7DCJ6</accession>
<feature type="domain" description="HTH gntR-type" evidence="9">
    <location>
        <begin position="16"/>
        <end position="84"/>
    </location>
</feature>
<dbReference type="CDD" id="cd07377">
    <property type="entry name" value="WHTH_GntR"/>
    <property type="match status" value="1"/>
</dbReference>
<dbReference type="GO" id="GO:0008483">
    <property type="term" value="F:transaminase activity"/>
    <property type="evidence" value="ECO:0007669"/>
    <property type="project" value="UniProtKB-KW"/>
</dbReference>
<evidence type="ECO:0000259" key="9">
    <source>
        <dbReference type="PROSITE" id="PS50949"/>
    </source>
</evidence>
<reference evidence="10 11" key="1">
    <citation type="submission" date="2021-07" db="EMBL/GenBank/DDBJ databases">
        <title>Paenibacillus radiodurans sp. nov., isolated from the southeastern edge of Tengger Desert.</title>
        <authorList>
            <person name="Zhang G."/>
        </authorList>
    </citation>
    <scope>NUCLEOTIDE SEQUENCE [LARGE SCALE GENOMIC DNA]</scope>
    <source>
        <strain evidence="10 11">DT7-4</strain>
    </source>
</reference>
<dbReference type="InterPro" id="IPR000524">
    <property type="entry name" value="Tscrpt_reg_HTH_GntR"/>
</dbReference>
<evidence type="ECO:0000256" key="8">
    <source>
        <dbReference type="SAM" id="MobiDB-lite"/>
    </source>
</evidence>
<keyword evidence="5" id="KW-0805">Transcription regulation</keyword>
<dbReference type="PRINTS" id="PR00035">
    <property type="entry name" value="HTHGNTR"/>
</dbReference>
<dbReference type="RefSeq" id="WP_219875025.1">
    <property type="nucleotide sequence ID" value="NZ_JAHZIJ010000028.1"/>
</dbReference>
<keyword evidence="3 10" id="KW-0032">Aminotransferase</keyword>
<dbReference type="Pfam" id="PF00155">
    <property type="entry name" value="Aminotran_1_2"/>
    <property type="match status" value="1"/>
</dbReference>
<dbReference type="PANTHER" id="PTHR46577">
    <property type="entry name" value="HTH-TYPE TRANSCRIPTIONAL REGULATORY PROTEIN GABR"/>
    <property type="match status" value="1"/>
</dbReference>
<dbReference type="PANTHER" id="PTHR46577:SF1">
    <property type="entry name" value="HTH-TYPE TRANSCRIPTIONAL REGULATORY PROTEIN GABR"/>
    <property type="match status" value="1"/>
</dbReference>
<comment type="cofactor">
    <cofactor evidence="1">
        <name>pyridoxal 5'-phosphate</name>
        <dbReference type="ChEBI" id="CHEBI:597326"/>
    </cofactor>
</comment>